<dbReference type="AlphaFoldDB" id="A0A074W362"/>
<evidence type="ECO:0000313" key="2">
    <source>
        <dbReference type="Proteomes" id="UP000030672"/>
    </source>
</evidence>
<sequence length="484" mass="53879">MTAERAKPEPLWVFEKAALAHAPEFDVACPVRLRIAHNQNDDQGSISIRINAALAELGKQTLMLNIRPDEVDMCTVVAKSNDKLIPDRMFSMVPVSVTSSAAVSTLILCLNATGVVIVPPSADGVTLSPAEPDDAELQAFAKLCQSKTIHLHLSKQQFRDGDLHRLRTFSGAIRARMLKPQPIDYKRLNAGHGAIEKDWRSLAQTIDPPPYCEPVLAQSVLGKRSRAIFCSPPPWSPTEVNTPTTRSLSPAYISPTKFTKDTKQSYRERIKVLELQRQLHGLPDEAVREVLTGSGHRHLLVPETQAAANKLSKNVNLVPDRQVSPSASPEAEEAALVAKVDKIIEQRLSKLTKDAFKSLTQRRLHALVESQLPLAAELFLNGAVADHRDRFYEECKTSEINVREHIDEGITEVRDVTNECTKEISELAQQCMDSLDEHSKSLDASAEQELSKLKRWFAELAQSFFDRKKDIESMPHATARRISM</sequence>
<proteinExistence type="predicted"/>
<dbReference type="HOGENOM" id="CLU_031056_0_0_1"/>
<accession>A0A074W362</accession>
<evidence type="ECO:0000313" key="1">
    <source>
        <dbReference type="EMBL" id="KEQ65984.1"/>
    </source>
</evidence>
<reference evidence="1 2" key="1">
    <citation type="journal article" date="2014" name="BMC Genomics">
        <title>Genome sequencing of four Aureobasidium pullulans varieties: biotechnological potential, stress tolerance, and description of new species.</title>
        <authorList>
            <person name="Gostin Ar C."/>
            <person name="Ohm R.A."/>
            <person name="Kogej T."/>
            <person name="Sonjak S."/>
            <person name="Turk M."/>
            <person name="Zajc J."/>
            <person name="Zalar P."/>
            <person name="Grube M."/>
            <person name="Sun H."/>
            <person name="Han J."/>
            <person name="Sharma A."/>
            <person name="Chiniquy J."/>
            <person name="Ngan C.Y."/>
            <person name="Lipzen A."/>
            <person name="Barry K."/>
            <person name="Grigoriev I.V."/>
            <person name="Gunde-Cimerman N."/>
        </authorList>
    </citation>
    <scope>NUCLEOTIDE SEQUENCE [LARGE SCALE GENOMIC DNA]</scope>
    <source>
        <strain evidence="1 2">CBS 110374</strain>
    </source>
</reference>
<keyword evidence="2" id="KW-1185">Reference proteome</keyword>
<protein>
    <submittedName>
        <fullName evidence="1">Uncharacterized protein</fullName>
    </submittedName>
</protein>
<organism evidence="1 2">
    <name type="scientific">Aureobasidium melanogenum (strain CBS 110374)</name>
    <name type="common">Aureobasidium pullulans var. melanogenum</name>
    <dbReference type="NCBI Taxonomy" id="1043003"/>
    <lineage>
        <taxon>Eukaryota</taxon>
        <taxon>Fungi</taxon>
        <taxon>Dikarya</taxon>
        <taxon>Ascomycota</taxon>
        <taxon>Pezizomycotina</taxon>
        <taxon>Dothideomycetes</taxon>
        <taxon>Dothideomycetidae</taxon>
        <taxon>Dothideales</taxon>
        <taxon>Saccotheciaceae</taxon>
        <taxon>Aureobasidium</taxon>
    </lineage>
</organism>
<gene>
    <name evidence="1" type="ORF">M437DRAFT_72820</name>
</gene>
<dbReference type="EMBL" id="KL584826">
    <property type="protein sequence ID" value="KEQ65984.1"/>
    <property type="molecule type" value="Genomic_DNA"/>
</dbReference>
<dbReference type="Proteomes" id="UP000030672">
    <property type="component" value="Unassembled WGS sequence"/>
</dbReference>
<dbReference type="GeneID" id="63919287"/>
<name>A0A074W362_AURM1</name>
<dbReference type="RefSeq" id="XP_040883007.1">
    <property type="nucleotide sequence ID" value="XM_041025914.1"/>
</dbReference>